<name>A0ABQ9I5P2_9NEOP</name>
<evidence type="ECO:0008006" key="3">
    <source>
        <dbReference type="Google" id="ProtNLM"/>
    </source>
</evidence>
<comment type="caution">
    <text evidence="1">The sequence shown here is derived from an EMBL/GenBank/DDBJ whole genome shotgun (WGS) entry which is preliminary data.</text>
</comment>
<protein>
    <recommendedName>
        <fullName evidence="3">Transposase</fullName>
    </recommendedName>
</protein>
<organism evidence="1 2">
    <name type="scientific">Dryococelus australis</name>
    <dbReference type="NCBI Taxonomy" id="614101"/>
    <lineage>
        <taxon>Eukaryota</taxon>
        <taxon>Metazoa</taxon>
        <taxon>Ecdysozoa</taxon>
        <taxon>Arthropoda</taxon>
        <taxon>Hexapoda</taxon>
        <taxon>Insecta</taxon>
        <taxon>Pterygota</taxon>
        <taxon>Neoptera</taxon>
        <taxon>Polyneoptera</taxon>
        <taxon>Phasmatodea</taxon>
        <taxon>Verophasmatodea</taxon>
        <taxon>Anareolatae</taxon>
        <taxon>Phasmatidae</taxon>
        <taxon>Eurycanthinae</taxon>
        <taxon>Dryococelus</taxon>
    </lineage>
</organism>
<evidence type="ECO:0000313" key="2">
    <source>
        <dbReference type="Proteomes" id="UP001159363"/>
    </source>
</evidence>
<gene>
    <name evidence="1" type="ORF">PR048_004356</name>
</gene>
<dbReference type="Proteomes" id="UP001159363">
    <property type="component" value="Chromosome 2"/>
</dbReference>
<accession>A0ABQ9I5P2</accession>
<dbReference type="EMBL" id="JARBHB010000002">
    <property type="protein sequence ID" value="KAJ8891802.1"/>
    <property type="molecule type" value="Genomic_DNA"/>
</dbReference>
<evidence type="ECO:0000313" key="1">
    <source>
        <dbReference type="EMBL" id="KAJ8891802.1"/>
    </source>
</evidence>
<reference evidence="1 2" key="1">
    <citation type="submission" date="2023-02" db="EMBL/GenBank/DDBJ databases">
        <title>LHISI_Scaffold_Assembly.</title>
        <authorList>
            <person name="Stuart O.P."/>
            <person name="Cleave R."/>
            <person name="Magrath M.J.L."/>
            <person name="Mikheyev A.S."/>
        </authorList>
    </citation>
    <scope>NUCLEOTIDE SEQUENCE [LARGE SCALE GENOMIC DNA]</scope>
    <source>
        <strain evidence="1">Daus_M_001</strain>
        <tissue evidence="1">Leg muscle</tissue>
    </source>
</reference>
<keyword evidence="2" id="KW-1185">Reference proteome</keyword>
<proteinExistence type="predicted"/>
<sequence>MSRDTMRPQLRRCLRARGYQHRFSFNVWAGYYRYLVDITLAARQDVWFRCGVAPTHSAAVVRRQLDDTYHASGLAVGGQWNDHRVHQISLSPGPLFVASSDVSGTSARKSAPVA</sequence>